<dbReference type="Gene3D" id="1.10.240.10">
    <property type="entry name" value="Tyrosyl-Transfer RNA Synthetase"/>
    <property type="match status" value="1"/>
</dbReference>
<dbReference type="PRINTS" id="PR01039">
    <property type="entry name" value="TRNASYNTHTRP"/>
</dbReference>
<dbReference type="Pfam" id="PF00579">
    <property type="entry name" value="tRNA-synt_1b"/>
    <property type="match status" value="1"/>
</dbReference>
<name>A0A133UDT4_9EURY</name>
<dbReference type="PATRIC" id="fig|1698264.3.peg.711"/>
<dbReference type="GO" id="GO:0005737">
    <property type="term" value="C:cytoplasm"/>
    <property type="evidence" value="ECO:0007669"/>
    <property type="project" value="TreeGrafter"/>
</dbReference>
<dbReference type="InterPro" id="IPR014729">
    <property type="entry name" value="Rossmann-like_a/b/a_fold"/>
</dbReference>
<dbReference type="GO" id="GO:0006436">
    <property type="term" value="P:tryptophanyl-tRNA aminoacylation"/>
    <property type="evidence" value="ECO:0007669"/>
    <property type="project" value="InterPro"/>
</dbReference>
<dbReference type="PANTHER" id="PTHR10055:SF5">
    <property type="entry name" value="TRYPTOPHAN--TRNA LIGASE"/>
    <property type="match status" value="1"/>
</dbReference>
<dbReference type="InterPro" id="IPR002305">
    <property type="entry name" value="aa-tRNA-synth_Ic"/>
</dbReference>
<dbReference type="GO" id="GO:0005524">
    <property type="term" value="F:ATP binding"/>
    <property type="evidence" value="ECO:0007669"/>
    <property type="project" value="UniProtKB-KW"/>
</dbReference>
<keyword evidence="7 9" id="KW-0030">Aminoacyl-tRNA synthetase</keyword>
<reference evidence="11 12" key="1">
    <citation type="journal article" date="2016" name="Sci. Rep.">
        <title>Metabolic traits of an uncultured archaeal lineage -MSBL1- from brine pools of the Red Sea.</title>
        <authorList>
            <person name="Mwirichia R."/>
            <person name="Alam I."/>
            <person name="Rashid M."/>
            <person name="Vinu M."/>
            <person name="Ba-Alawi W."/>
            <person name="Anthony Kamau A."/>
            <person name="Kamanda Ngugi D."/>
            <person name="Goker M."/>
            <person name="Klenk H.P."/>
            <person name="Bajic V."/>
            <person name="Stingl U."/>
        </authorList>
    </citation>
    <scope>NUCLEOTIDE SEQUENCE [LARGE SCALE GENOMIC DNA]</scope>
    <source>
        <strain evidence="11">SCGC-AAA259E19</strain>
    </source>
</reference>
<evidence type="ECO:0000256" key="2">
    <source>
        <dbReference type="ARBA" id="ARBA00013161"/>
    </source>
</evidence>
<evidence type="ECO:0000313" key="12">
    <source>
        <dbReference type="Proteomes" id="UP000070284"/>
    </source>
</evidence>
<keyword evidence="3 9" id="KW-0436">Ligase</keyword>
<dbReference type="Gene3D" id="3.40.50.620">
    <property type="entry name" value="HUPs"/>
    <property type="match status" value="1"/>
</dbReference>
<dbReference type="EMBL" id="LHXO01000164">
    <property type="protein sequence ID" value="KXA92377.1"/>
    <property type="molecule type" value="Genomic_DNA"/>
</dbReference>
<evidence type="ECO:0000256" key="8">
    <source>
        <dbReference type="ARBA" id="ARBA00030268"/>
    </source>
</evidence>
<evidence type="ECO:0000313" key="11">
    <source>
        <dbReference type="EMBL" id="KXA92377.1"/>
    </source>
</evidence>
<dbReference type="AlphaFoldDB" id="A0A133UDT4"/>
<gene>
    <name evidence="11" type="ORF">AKJ65_07660</name>
</gene>
<keyword evidence="4 9" id="KW-0547">Nucleotide-binding</keyword>
<evidence type="ECO:0000256" key="1">
    <source>
        <dbReference type="ARBA" id="ARBA00005594"/>
    </source>
</evidence>
<dbReference type="EC" id="6.1.1.2" evidence="2"/>
<accession>A0A133UDT4</accession>
<feature type="coiled-coil region" evidence="10">
    <location>
        <begin position="130"/>
        <end position="161"/>
    </location>
</feature>
<dbReference type="PANTHER" id="PTHR10055">
    <property type="entry name" value="TRYPTOPHANYL-TRNA SYNTHETASE"/>
    <property type="match status" value="1"/>
</dbReference>
<keyword evidence="5 9" id="KW-0067">ATP-binding</keyword>
<comment type="similarity">
    <text evidence="1 9">Belongs to the class-I aminoacyl-tRNA synthetase family.</text>
</comment>
<dbReference type="InterPro" id="IPR002306">
    <property type="entry name" value="Trp-tRNA-ligase"/>
</dbReference>
<evidence type="ECO:0000256" key="4">
    <source>
        <dbReference type="ARBA" id="ARBA00022741"/>
    </source>
</evidence>
<dbReference type="SUPFAM" id="SSF52374">
    <property type="entry name" value="Nucleotidylyl transferase"/>
    <property type="match status" value="1"/>
</dbReference>
<evidence type="ECO:0000256" key="10">
    <source>
        <dbReference type="SAM" id="Coils"/>
    </source>
</evidence>
<organism evidence="11 12">
    <name type="scientific">candidate division MSBL1 archaeon SCGC-AAA259E19</name>
    <dbReference type="NCBI Taxonomy" id="1698264"/>
    <lineage>
        <taxon>Archaea</taxon>
        <taxon>Methanobacteriati</taxon>
        <taxon>Methanobacteriota</taxon>
        <taxon>candidate division MSBL1</taxon>
    </lineage>
</organism>
<keyword evidence="10" id="KW-0175">Coiled coil</keyword>
<keyword evidence="6 9" id="KW-0648">Protein biosynthesis</keyword>
<evidence type="ECO:0000256" key="5">
    <source>
        <dbReference type="ARBA" id="ARBA00022840"/>
    </source>
</evidence>
<sequence>IPSVVPVGIDQDPHLRLARDVAARFESEYGFILPSSTYNRLMPGLTGKKMSSSSPKSAIFLTDSMRDVRRKIGDAVTGGRHTVEEQKEKGGKPDECMIYGLYAYHLMPDDELLELRKACESGEIICGECKEKARDLMESFLEEHREKREESEQIVEKIAEE</sequence>
<protein>
    <recommendedName>
        <fullName evidence="2">tryptophan--tRNA ligase</fullName>
        <ecNumber evidence="2">6.1.1.2</ecNumber>
    </recommendedName>
    <alternativeName>
        <fullName evidence="8">Tryptophanyl-tRNA synthetase</fullName>
    </alternativeName>
</protein>
<proteinExistence type="inferred from homology"/>
<evidence type="ECO:0000256" key="9">
    <source>
        <dbReference type="RuleBase" id="RU363036"/>
    </source>
</evidence>
<dbReference type="Proteomes" id="UP000070284">
    <property type="component" value="Unassembled WGS sequence"/>
</dbReference>
<comment type="caution">
    <text evidence="11">The sequence shown here is derived from an EMBL/GenBank/DDBJ whole genome shotgun (WGS) entry which is preliminary data.</text>
</comment>
<feature type="non-terminal residue" evidence="11">
    <location>
        <position position="1"/>
    </location>
</feature>
<evidence type="ECO:0000256" key="6">
    <source>
        <dbReference type="ARBA" id="ARBA00022917"/>
    </source>
</evidence>
<keyword evidence="12" id="KW-1185">Reference proteome</keyword>
<evidence type="ECO:0000256" key="3">
    <source>
        <dbReference type="ARBA" id="ARBA00022598"/>
    </source>
</evidence>
<evidence type="ECO:0000256" key="7">
    <source>
        <dbReference type="ARBA" id="ARBA00023146"/>
    </source>
</evidence>
<dbReference type="GO" id="GO:0004830">
    <property type="term" value="F:tryptophan-tRNA ligase activity"/>
    <property type="evidence" value="ECO:0007669"/>
    <property type="project" value="UniProtKB-EC"/>
</dbReference>